<dbReference type="AlphaFoldDB" id="A0A0F9AKK6"/>
<proteinExistence type="predicted"/>
<sequence>WDLPFRGARNLIRRIPKTPVQAATSYARGAYMESRAYLRQLLGKDISTVSKAEVVESFELAIKQYSDMPFETGNRAVQVGNYLTQYDFLDETFIRKLYKDAGVATDVTPQLVHDFNMKFDLFFKKSYTAKEVASELLIHAGVEPTEKVLKRMITTLERERTKIVDGATDLLRGESARDVLDSVYRNIEDMQLRKFSSPIYQYAIKSGRATSYMTRAVDKFVRNNLVSWLDRHVTAPMANQYLLFTNYGPFNALESTMRSFLGAGELFYPRASSPVDEVVRMGEGLSNFPYEFIRAQQGLGRLEIAVTNPKTGETIVFKGGKIPGITRDLPKGLRIKIGQKEYPIRSMQGWNDMFGDIGTNQRAWYYLTKNKQVLWEVAPDEMASLAKVFDDNQPLLDGVA</sequence>
<feature type="non-terminal residue" evidence="1">
    <location>
        <position position="1"/>
    </location>
</feature>
<gene>
    <name evidence="1" type="ORF">LCGC14_2837820</name>
</gene>
<feature type="non-terminal residue" evidence="1">
    <location>
        <position position="400"/>
    </location>
</feature>
<protein>
    <submittedName>
        <fullName evidence="1">Uncharacterized protein</fullName>
    </submittedName>
</protein>
<accession>A0A0F9AKK6</accession>
<name>A0A0F9AKK6_9ZZZZ</name>
<dbReference type="EMBL" id="LAZR01054225">
    <property type="protein sequence ID" value="KKK79009.1"/>
    <property type="molecule type" value="Genomic_DNA"/>
</dbReference>
<organism evidence="1">
    <name type="scientific">marine sediment metagenome</name>
    <dbReference type="NCBI Taxonomy" id="412755"/>
    <lineage>
        <taxon>unclassified sequences</taxon>
        <taxon>metagenomes</taxon>
        <taxon>ecological metagenomes</taxon>
    </lineage>
</organism>
<evidence type="ECO:0000313" key="1">
    <source>
        <dbReference type="EMBL" id="KKK79009.1"/>
    </source>
</evidence>
<comment type="caution">
    <text evidence="1">The sequence shown here is derived from an EMBL/GenBank/DDBJ whole genome shotgun (WGS) entry which is preliminary data.</text>
</comment>
<reference evidence="1" key="1">
    <citation type="journal article" date="2015" name="Nature">
        <title>Complex archaea that bridge the gap between prokaryotes and eukaryotes.</title>
        <authorList>
            <person name="Spang A."/>
            <person name="Saw J.H."/>
            <person name="Jorgensen S.L."/>
            <person name="Zaremba-Niedzwiedzka K."/>
            <person name="Martijn J."/>
            <person name="Lind A.E."/>
            <person name="van Eijk R."/>
            <person name="Schleper C."/>
            <person name="Guy L."/>
            <person name="Ettema T.J."/>
        </authorList>
    </citation>
    <scope>NUCLEOTIDE SEQUENCE</scope>
</reference>